<dbReference type="GO" id="GO:0032259">
    <property type="term" value="P:methylation"/>
    <property type="evidence" value="ECO:0007669"/>
    <property type="project" value="UniProtKB-KW"/>
</dbReference>
<dbReference type="InterPro" id="IPR014048">
    <property type="entry name" value="MethylDNA_cys_MeTrfase_DNA-bd"/>
</dbReference>
<feature type="domain" description="Methylated-DNA-[protein]-cysteine S-methyltransferase DNA binding" evidence="9">
    <location>
        <begin position="121"/>
        <end position="203"/>
    </location>
</feature>
<dbReference type="CDD" id="cd06445">
    <property type="entry name" value="ATase"/>
    <property type="match status" value="1"/>
</dbReference>
<keyword evidence="2 8" id="KW-0963">Cytoplasm</keyword>
<protein>
    <recommendedName>
        <fullName evidence="8">Methylated-DNA--protein-cysteine methyltransferase</fullName>
        <ecNumber evidence="8">2.1.1.63</ecNumber>
    </recommendedName>
    <alternativeName>
        <fullName evidence="8">6-O-methylguanine-DNA methyltransferase</fullName>
        <shortName evidence="8">MGMT</shortName>
    </alternativeName>
    <alternativeName>
        <fullName evidence="8">O-6-methylguanine-DNA-alkyltransferase</fullName>
    </alternativeName>
</protein>
<dbReference type="GO" id="GO:0003908">
    <property type="term" value="F:methylated-DNA-[protein]-cysteine S-methyltransferase activity"/>
    <property type="evidence" value="ECO:0007669"/>
    <property type="project" value="UniProtKB-EC"/>
</dbReference>
<dbReference type="HAMAP" id="MF_00772">
    <property type="entry name" value="OGT"/>
    <property type="match status" value="1"/>
</dbReference>
<keyword evidence="5 8" id="KW-0227">DNA damage</keyword>
<keyword evidence="3 8" id="KW-0489">Methyltransferase</keyword>
<evidence type="ECO:0000256" key="8">
    <source>
        <dbReference type="HAMAP-Rule" id="MF_00772"/>
    </source>
</evidence>
<feature type="domain" description="Methylguanine DNA methyltransferase ribonuclease-like" evidence="10">
    <location>
        <begin position="54"/>
        <end position="117"/>
    </location>
</feature>
<comment type="caution">
    <text evidence="11">The sequence shown here is derived from an EMBL/GenBank/DDBJ whole genome shotgun (WGS) entry which is preliminary data.</text>
</comment>
<evidence type="ECO:0000256" key="7">
    <source>
        <dbReference type="ARBA" id="ARBA00049348"/>
    </source>
</evidence>
<evidence type="ECO:0000256" key="6">
    <source>
        <dbReference type="ARBA" id="ARBA00023204"/>
    </source>
</evidence>
<evidence type="ECO:0000256" key="1">
    <source>
        <dbReference type="ARBA" id="ARBA00001286"/>
    </source>
</evidence>
<dbReference type="InterPro" id="IPR023546">
    <property type="entry name" value="MGMT"/>
</dbReference>
<dbReference type="NCBIfam" id="TIGR00589">
    <property type="entry name" value="ogt"/>
    <property type="match status" value="1"/>
</dbReference>
<dbReference type="InterPro" id="IPR008332">
    <property type="entry name" value="MethylG_MeTrfase_N"/>
</dbReference>
<evidence type="ECO:0000256" key="3">
    <source>
        <dbReference type="ARBA" id="ARBA00022603"/>
    </source>
</evidence>
<reference evidence="11 12" key="1">
    <citation type="submission" date="2024-06" db="EMBL/GenBank/DDBJ databases">
        <title>Sorghum-associated microbial communities from plants grown in Nebraska, USA.</title>
        <authorList>
            <person name="Schachtman D."/>
        </authorList>
    </citation>
    <scope>NUCLEOTIDE SEQUENCE [LARGE SCALE GENOMIC DNA]</scope>
    <source>
        <strain evidence="11 12">2857</strain>
    </source>
</reference>
<dbReference type="Proteomes" id="UP001549257">
    <property type="component" value="Unassembled WGS sequence"/>
</dbReference>
<dbReference type="InterPro" id="IPR036631">
    <property type="entry name" value="MGMT_N_sf"/>
</dbReference>
<evidence type="ECO:0000313" key="11">
    <source>
        <dbReference type="EMBL" id="MET4580829.1"/>
    </source>
</evidence>
<dbReference type="EMBL" id="JBEPSJ010000001">
    <property type="protein sequence ID" value="MET4580829.1"/>
    <property type="molecule type" value="Genomic_DNA"/>
</dbReference>
<dbReference type="PANTHER" id="PTHR10815:SF13">
    <property type="entry name" value="METHYLATED-DNA--PROTEIN-CYSTEINE METHYLTRANSFERASE"/>
    <property type="match status" value="1"/>
</dbReference>
<name>A0ABV2QIG9_9MICO</name>
<comment type="subcellular location">
    <subcellularLocation>
        <location evidence="8">Cytoplasm</location>
    </subcellularLocation>
</comment>
<evidence type="ECO:0000256" key="2">
    <source>
        <dbReference type="ARBA" id="ARBA00022490"/>
    </source>
</evidence>
<evidence type="ECO:0000256" key="4">
    <source>
        <dbReference type="ARBA" id="ARBA00022679"/>
    </source>
</evidence>
<sequence>MLDRRVLSSTGISAVAGFAMSEKCQNRVGTAGYSRVMTIRTATFEPPRYLVRVPSPIGRLEITSDGEAITSLSIERAGSLPLEEFPENRNSVLDAAAEQLAEYFDGRRRDFDLPVRLEGTAFQKAVWAQLRDLQWGEVASYGSVGLATGRATAGRAVGGAVGANPIPIIVPCHRILAGNGKITGYSGGNGIPTKAWLLDHEGIVHHTVGFEPVPA</sequence>
<dbReference type="Gene3D" id="3.30.160.70">
    <property type="entry name" value="Methylated DNA-protein cysteine methyltransferase domain"/>
    <property type="match status" value="1"/>
</dbReference>
<dbReference type="SUPFAM" id="SSF53155">
    <property type="entry name" value="Methylated DNA-protein cysteine methyltransferase domain"/>
    <property type="match status" value="1"/>
</dbReference>
<dbReference type="InterPro" id="IPR036388">
    <property type="entry name" value="WH-like_DNA-bd_sf"/>
</dbReference>
<gene>
    <name evidence="11" type="ORF">ABIE21_000319</name>
</gene>
<evidence type="ECO:0000259" key="10">
    <source>
        <dbReference type="Pfam" id="PF02870"/>
    </source>
</evidence>
<keyword evidence="4 8" id="KW-0808">Transferase</keyword>
<comment type="similarity">
    <text evidence="8">Belongs to the MGMT family.</text>
</comment>
<comment type="catalytic activity">
    <reaction evidence="1 8">
        <text>a 4-O-methyl-thymidine in DNA + L-cysteinyl-[protein] = a thymidine in DNA + S-methyl-L-cysteinyl-[protein]</text>
        <dbReference type="Rhea" id="RHEA:53428"/>
        <dbReference type="Rhea" id="RHEA-COMP:10131"/>
        <dbReference type="Rhea" id="RHEA-COMP:10132"/>
        <dbReference type="Rhea" id="RHEA-COMP:13555"/>
        <dbReference type="Rhea" id="RHEA-COMP:13556"/>
        <dbReference type="ChEBI" id="CHEBI:29950"/>
        <dbReference type="ChEBI" id="CHEBI:82612"/>
        <dbReference type="ChEBI" id="CHEBI:137386"/>
        <dbReference type="ChEBI" id="CHEBI:137387"/>
        <dbReference type="EC" id="2.1.1.63"/>
    </reaction>
</comment>
<evidence type="ECO:0000256" key="5">
    <source>
        <dbReference type="ARBA" id="ARBA00022763"/>
    </source>
</evidence>
<keyword evidence="12" id="KW-1185">Reference proteome</keyword>
<dbReference type="Pfam" id="PF01035">
    <property type="entry name" value="DNA_binding_1"/>
    <property type="match status" value="1"/>
</dbReference>
<dbReference type="InterPro" id="IPR001497">
    <property type="entry name" value="MethylDNA_cys_MeTrfase_AS"/>
</dbReference>
<proteinExistence type="inferred from homology"/>
<dbReference type="Gene3D" id="1.10.10.10">
    <property type="entry name" value="Winged helix-like DNA-binding domain superfamily/Winged helix DNA-binding domain"/>
    <property type="match status" value="1"/>
</dbReference>
<evidence type="ECO:0000259" key="9">
    <source>
        <dbReference type="Pfam" id="PF01035"/>
    </source>
</evidence>
<dbReference type="Pfam" id="PF02870">
    <property type="entry name" value="Methyltransf_1N"/>
    <property type="match status" value="1"/>
</dbReference>
<comment type="function">
    <text evidence="8">Involved in the cellular defense against the biological effects of O6-methylguanine (O6-MeG) and O4-methylthymine (O4-MeT) in DNA. Repairs the methylated nucleobase in DNA by stoichiometrically transferring the methyl group to a cysteine residue in the enzyme. This is a suicide reaction: the enzyme is irreversibly inactivated.</text>
</comment>
<dbReference type="PANTHER" id="PTHR10815">
    <property type="entry name" value="METHYLATED-DNA--PROTEIN-CYSTEINE METHYLTRANSFERASE"/>
    <property type="match status" value="1"/>
</dbReference>
<comment type="catalytic activity">
    <reaction evidence="7 8">
        <text>a 6-O-methyl-2'-deoxyguanosine in DNA + L-cysteinyl-[protein] = S-methyl-L-cysteinyl-[protein] + a 2'-deoxyguanosine in DNA</text>
        <dbReference type="Rhea" id="RHEA:24000"/>
        <dbReference type="Rhea" id="RHEA-COMP:10131"/>
        <dbReference type="Rhea" id="RHEA-COMP:10132"/>
        <dbReference type="Rhea" id="RHEA-COMP:11367"/>
        <dbReference type="Rhea" id="RHEA-COMP:11368"/>
        <dbReference type="ChEBI" id="CHEBI:29950"/>
        <dbReference type="ChEBI" id="CHEBI:82612"/>
        <dbReference type="ChEBI" id="CHEBI:85445"/>
        <dbReference type="ChEBI" id="CHEBI:85448"/>
        <dbReference type="EC" id="2.1.1.63"/>
    </reaction>
</comment>
<organism evidence="11 12">
    <name type="scientific">Conyzicola nivalis</name>
    <dbReference type="NCBI Taxonomy" id="1477021"/>
    <lineage>
        <taxon>Bacteria</taxon>
        <taxon>Bacillati</taxon>
        <taxon>Actinomycetota</taxon>
        <taxon>Actinomycetes</taxon>
        <taxon>Micrococcales</taxon>
        <taxon>Microbacteriaceae</taxon>
        <taxon>Conyzicola</taxon>
    </lineage>
</organism>
<feature type="active site" description="Nucleophile; methyl group acceptor" evidence="8">
    <location>
        <position position="172"/>
    </location>
</feature>
<comment type="miscellaneous">
    <text evidence="8">This enzyme catalyzes only one turnover and therefore is not strictly catalytic. According to one definition, an enzyme is a biocatalyst that acts repeatedly and over many reaction cycles.</text>
</comment>
<dbReference type="EC" id="2.1.1.63" evidence="8"/>
<accession>A0ABV2QIG9</accession>
<dbReference type="PROSITE" id="PS00374">
    <property type="entry name" value="MGMT"/>
    <property type="match status" value="1"/>
</dbReference>
<keyword evidence="6 8" id="KW-0234">DNA repair</keyword>
<evidence type="ECO:0000313" key="12">
    <source>
        <dbReference type="Proteomes" id="UP001549257"/>
    </source>
</evidence>
<dbReference type="InterPro" id="IPR036217">
    <property type="entry name" value="MethylDNA_cys_MeTrfase_DNAb"/>
</dbReference>
<dbReference type="SUPFAM" id="SSF46767">
    <property type="entry name" value="Methylated DNA-protein cysteine methyltransferase, C-terminal domain"/>
    <property type="match status" value="1"/>
</dbReference>